<evidence type="ECO:0000256" key="2">
    <source>
        <dbReference type="ARBA" id="ARBA00022729"/>
    </source>
</evidence>
<comment type="similarity">
    <text evidence="1">Belongs to the leucine-binding protein family.</text>
</comment>
<dbReference type="Pfam" id="PF13458">
    <property type="entry name" value="Peripla_BP_6"/>
    <property type="match status" value="1"/>
</dbReference>
<dbReference type="InterPro" id="IPR028082">
    <property type="entry name" value="Peripla_BP_I"/>
</dbReference>
<evidence type="ECO:0000313" key="5">
    <source>
        <dbReference type="Proteomes" id="UP001238603"/>
    </source>
</evidence>
<name>A0ABT7LLY5_9BURK</name>
<sequence>MIQRRNLLIAGGLAPFLGACSRLPDTVKIGVAQPLSGPLAALGKDMLAGVQLAVKELNDAHFSVKNQNITLEVVARDDKSDAATGKKVAQELVDAGVVAVIGHLNSGVSIEAAPVYAAAGIPQLAISTNPKYGQLGLPTTLRLVANDDLQAKAMASYALANLKAERFALVDDGTPYGKSLIAGVQSLFKKKGKEAALMASLDAKTTTFDDLIAKMAAAKIDGVITTLADFQVEALIKGMAKAGLRDAVLLGGDTIKTNLLPKMDMPIRGVYSTSPVIEPYEFSAGRSFETRFAAATKQEVVYGAHYAYDAVHSITLAMIRAGSAAPAKVLAAMKELDLHGPVTASLRYDANGEQAFGTISVYAIEKGRWASVMRTRDWD</sequence>
<dbReference type="EMBL" id="JASVDS010000005">
    <property type="protein sequence ID" value="MDL5033872.1"/>
    <property type="molecule type" value="Genomic_DNA"/>
</dbReference>
<dbReference type="PROSITE" id="PS51257">
    <property type="entry name" value="PROKAR_LIPOPROTEIN"/>
    <property type="match status" value="1"/>
</dbReference>
<dbReference type="RefSeq" id="WP_285983944.1">
    <property type="nucleotide sequence ID" value="NZ_JASVDS010000005.1"/>
</dbReference>
<dbReference type="CDD" id="cd06342">
    <property type="entry name" value="PBP1_ABC_LIVBP-like"/>
    <property type="match status" value="1"/>
</dbReference>
<keyword evidence="5" id="KW-1185">Reference proteome</keyword>
<gene>
    <name evidence="4" type="ORF">QRD43_18320</name>
</gene>
<dbReference type="PANTHER" id="PTHR47151">
    <property type="entry name" value="LEU/ILE/VAL-BINDING ABC TRANSPORTER SUBUNIT"/>
    <property type="match status" value="1"/>
</dbReference>
<dbReference type="Gene3D" id="3.40.50.2300">
    <property type="match status" value="2"/>
</dbReference>
<proteinExistence type="inferred from homology"/>
<organism evidence="4 5">
    <name type="scientific">Roseateles subflavus</name>
    <dbReference type="NCBI Taxonomy" id="3053353"/>
    <lineage>
        <taxon>Bacteria</taxon>
        <taxon>Pseudomonadati</taxon>
        <taxon>Pseudomonadota</taxon>
        <taxon>Betaproteobacteria</taxon>
        <taxon>Burkholderiales</taxon>
        <taxon>Sphaerotilaceae</taxon>
        <taxon>Roseateles</taxon>
    </lineage>
</organism>
<evidence type="ECO:0000256" key="1">
    <source>
        <dbReference type="ARBA" id="ARBA00010062"/>
    </source>
</evidence>
<reference evidence="4 5" key="1">
    <citation type="submission" date="2023-06" db="EMBL/GenBank/DDBJ databases">
        <title>Pelomonas sp. APW6 16S ribosomal RNA gene genome sequencing and assembly.</title>
        <authorList>
            <person name="Woo H."/>
        </authorList>
    </citation>
    <scope>NUCLEOTIDE SEQUENCE [LARGE SCALE GENOMIC DNA]</scope>
    <source>
        <strain evidence="4 5">APW6</strain>
    </source>
</reference>
<comment type="caution">
    <text evidence="4">The sequence shown here is derived from an EMBL/GenBank/DDBJ whole genome shotgun (WGS) entry which is preliminary data.</text>
</comment>
<evidence type="ECO:0000313" key="4">
    <source>
        <dbReference type="EMBL" id="MDL5033872.1"/>
    </source>
</evidence>
<evidence type="ECO:0000259" key="3">
    <source>
        <dbReference type="Pfam" id="PF13458"/>
    </source>
</evidence>
<dbReference type="SUPFAM" id="SSF53822">
    <property type="entry name" value="Periplasmic binding protein-like I"/>
    <property type="match status" value="1"/>
</dbReference>
<accession>A0ABT7LLY5</accession>
<dbReference type="Proteomes" id="UP001238603">
    <property type="component" value="Unassembled WGS sequence"/>
</dbReference>
<protein>
    <submittedName>
        <fullName evidence="4">Branched-chain amino acid ABC transporter substrate-binding protein</fullName>
    </submittedName>
</protein>
<dbReference type="InterPro" id="IPR028081">
    <property type="entry name" value="Leu-bd"/>
</dbReference>
<feature type="domain" description="Leucine-binding protein" evidence="3">
    <location>
        <begin position="26"/>
        <end position="365"/>
    </location>
</feature>
<dbReference type="PANTHER" id="PTHR47151:SF2">
    <property type="entry name" value="AMINO ACID BINDING PROTEIN"/>
    <property type="match status" value="1"/>
</dbReference>
<keyword evidence="2" id="KW-0732">Signal</keyword>